<evidence type="ECO:0000313" key="16">
    <source>
        <dbReference type="Proteomes" id="UP000294902"/>
    </source>
</evidence>
<dbReference type="RefSeq" id="WP_132249925.1">
    <property type="nucleotide sequence ID" value="NZ_SMAL01000001.1"/>
</dbReference>
<keyword evidence="6 14" id="KW-0812">Transmembrane</keyword>
<dbReference type="InterPro" id="IPR050324">
    <property type="entry name" value="CDP-alcohol_PTase-I"/>
</dbReference>
<dbReference type="InterPro" id="IPR000462">
    <property type="entry name" value="CDP-OH_P_trans"/>
</dbReference>
<keyword evidence="5 13" id="KW-0808">Transferase</keyword>
<evidence type="ECO:0000256" key="1">
    <source>
        <dbReference type="ARBA" id="ARBA00003973"/>
    </source>
</evidence>
<feature type="transmembrane region" description="Helical" evidence="14">
    <location>
        <begin position="86"/>
        <end position="106"/>
    </location>
</feature>
<feature type="transmembrane region" description="Helical" evidence="14">
    <location>
        <begin position="139"/>
        <end position="159"/>
    </location>
</feature>
<evidence type="ECO:0000256" key="5">
    <source>
        <dbReference type="ARBA" id="ARBA00022679"/>
    </source>
</evidence>
<comment type="similarity">
    <text evidence="3 13">Belongs to the CDP-alcohol phosphatidyltransferase class-I family.</text>
</comment>
<evidence type="ECO:0000256" key="3">
    <source>
        <dbReference type="ARBA" id="ARBA00010441"/>
    </source>
</evidence>
<gene>
    <name evidence="15" type="ORF">EDC18_101517</name>
</gene>
<dbReference type="EMBL" id="SMAL01000001">
    <property type="protein sequence ID" value="TCT17219.1"/>
    <property type="molecule type" value="Genomic_DNA"/>
</dbReference>
<keyword evidence="7 14" id="KW-1133">Transmembrane helix</keyword>
<feature type="transmembrane region" description="Helical" evidence="14">
    <location>
        <begin position="13"/>
        <end position="42"/>
    </location>
</feature>
<evidence type="ECO:0000256" key="12">
    <source>
        <dbReference type="ARBA" id="ARBA00033018"/>
    </source>
</evidence>
<dbReference type="PROSITE" id="PS00379">
    <property type="entry name" value="CDP_ALCOHOL_P_TRANSF"/>
    <property type="match status" value="1"/>
</dbReference>
<evidence type="ECO:0000256" key="2">
    <source>
        <dbReference type="ARBA" id="ARBA00004141"/>
    </source>
</evidence>
<dbReference type="GO" id="GO:0008444">
    <property type="term" value="F:CDP-diacylglycerol-glycerol-3-phosphate 3-phosphatidyltransferase activity"/>
    <property type="evidence" value="ECO:0007669"/>
    <property type="project" value="InterPro"/>
</dbReference>
<dbReference type="OrthoDB" id="9796672at2"/>
<dbReference type="PANTHER" id="PTHR14269">
    <property type="entry name" value="CDP-DIACYLGLYCEROL--GLYCEROL-3-PHOSPHATE 3-PHOSPHATIDYLTRANSFERASE-RELATED"/>
    <property type="match status" value="1"/>
</dbReference>
<sequence length="178" mass="20032">MKSIPNGISLIRIFLAFAFFLIEPLSTSFFVIYFICGVSDILDGYIARKTNTGSKFGEKLDSIADLIMVTVLIIRLYPIIDIPITISYWVIGIAVIRVMSMGIVLIKHKTFGIIHTTGNKITGFMLFLFPLIIQLDALIYLLCIVASISAIEELLINLVSREFNGNRKSILHKVRYLD</sequence>
<keyword evidence="16" id="KW-1185">Reference proteome</keyword>
<keyword evidence="11" id="KW-1208">Phospholipid metabolism</keyword>
<comment type="caution">
    <text evidence="15">The sequence shown here is derived from an EMBL/GenBank/DDBJ whole genome shotgun (WGS) entry which is preliminary data.</text>
</comment>
<evidence type="ECO:0000256" key="7">
    <source>
        <dbReference type="ARBA" id="ARBA00022989"/>
    </source>
</evidence>
<accession>A0A4V2V0Q2</accession>
<evidence type="ECO:0000256" key="4">
    <source>
        <dbReference type="ARBA" id="ARBA00022516"/>
    </source>
</evidence>
<evidence type="ECO:0000256" key="14">
    <source>
        <dbReference type="SAM" id="Phobius"/>
    </source>
</evidence>
<dbReference type="PIRSF" id="PIRSF000847">
    <property type="entry name" value="Phos_ph_gly_syn"/>
    <property type="match status" value="1"/>
</dbReference>
<evidence type="ECO:0000313" key="15">
    <source>
        <dbReference type="EMBL" id="TCT17219.1"/>
    </source>
</evidence>
<dbReference type="GO" id="GO:0016020">
    <property type="term" value="C:membrane"/>
    <property type="evidence" value="ECO:0007669"/>
    <property type="project" value="UniProtKB-SubCell"/>
</dbReference>
<dbReference type="AlphaFoldDB" id="A0A4V2V0Q2"/>
<dbReference type="Pfam" id="PF01066">
    <property type="entry name" value="CDP-OH_P_transf"/>
    <property type="match status" value="1"/>
</dbReference>
<comment type="function">
    <text evidence="1">This protein catalyzes the committed step to the synthesis of the acidic phospholipids.</text>
</comment>
<dbReference type="GO" id="GO:0006655">
    <property type="term" value="P:phosphatidylglycerol biosynthetic process"/>
    <property type="evidence" value="ECO:0007669"/>
    <property type="project" value="UniProtKB-UniPathway"/>
</dbReference>
<dbReference type="Proteomes" id="UP000294902">
    <property type="component" value="Unassembled WGS sequence"/>
</dbReference>
<evidence type="ECO:0000256" key="8">
    <source>
        <dbReference type="ARBA" id="ARBA00023098"/>
    </source>
</evidence>
<evidence type="ECO:0000256" key="13">
    <source>
        <dbReference type="RuleBase" id="RU003750"/>
    </source>
</evidence>
<comment type="subcellular location">
    <subcellularLocation>
        <location evidence="2">Membrane</location>
        <topology evidence="2">Multi-pass membrane protein</topology>
    </subcellularLocation>
</comment>
<dbReference type="InterPro" id="IPR043130">
    <property type="entry name" value="CDP-OH_PTrfase_TM_dom"/>
</dbReference>
<feature type="transmembrane region" description="Helical" evidence="14">
    <location>
        <begin position="113"/>
        <end position="133"/>
    </location>
</feature>
<keyword evidence="9 14" id="KW-0472">Membrane</keyword>
<dbReference type="InterPro" id="IPR004570">
    <property type="entry name" value="Phosphatidylglycerol_P_synth"/>
</dbReference>
<reference evidence="15 16" key="1">
    <citation type="submission" date="2019-03" db="EMBL/GenBank/DDBJ databases">
        <title>Genomic Encyclopedia of Type Strains, Phase IV (KMG-IV): sequencing the most valuable type-strain genomes for metagenomic binning, comparative biology and taxonomic classification.</title>
        <authorList>
            <person name="Goeker M."/>
        </authorList>
    </citation>
    <scope>NUCLEOTIDE SEQUENCE [LARGE SCALE GENOMIC DNA]</scope>
    <source>
        <strain evidence="15 16">DSM 24629</strain>
    </source>
</reference>
<evidence type="ECO:0000256" key="10">
    <source>
        <dbReference type="ARBA" id="ARBA00023209"/>
    </source>
</evidence>
<organism evidence="15 16">
    <name type="scientific">Natranaerovirga pectinivora</name>
    <dbReference type="NCBI Taxonomy" id="682400"/>
    <lineage>
        <taxon>Bacteria</taxon>
        <taxon>Bacillati</taxon>
        <taxon>Bacillota</taxon>
        <taxon>Clostridia</taxon>
        <taxon>Lachnospirales</taxon>
        <taxon>Natranaerovirgaceae</taxon>
        <taxon>Natranaerovirga</taxon>
    </lineage>
</organism>
<keyword evidence="4" id="KW-0444">Lipid biosynthesis</keyword>
<protein>
    <recommendedName>
        <fullName evidence="12">Phosphatidylglycerophosphate synthase</fullName>
    </recommendedName>
</protein>
<evidence type="ECO:0000256" key="9">
    <source>
        <dbReference type="ARBA" id="ARBA00023136"/>
    </source>
</evidence>
<proteinExistence type="inferred from homology"/>
<dbReference type="UniPathway" id="UPA00084">
    <property type="reaction ID" value="UER00503"/>
</dbReference>
<keyword evidence="8" id="KW-0443">Lipid metabolism</keyword>
<dbReference type="InterPro" id="IPR048254">
    <property type="entry name" value="CDP_ALCOHOL_P_TRANSF_CS"/>
</dbReference>
<name>A0A4V2V0Q2_9FIRM</name>
<evidence type="ECO:0000256" key="6">
    <source>
        <dbReference type="ARBA" id="ARBA00022692"/>
    </source>
</evidence>
<keyword evidence="10" id="KW-0594">Phospholipid biosynthesis</keyword>
<evidence type="ECO:0000256" key="11">
    <source>
        <dbReference type="ARBA" id="ARBA00023264"/>
    </source>
</evidence>
<dbReference type="Gene3D" id="1.20.120.1760">
    <property type="match status" value="1"/>
</dbReference>
<dbReference type="PANTHER" id="PTHR14269:SF11">
    <property type="entry name" value="CDP-DIACYLGLYCEROL--GLYCEROL-3-PHOSPHATE 3-PHOSPHATIDYLTRANSFERASE"/>
    <property type="match status" value="1"/>
</dbReference>